<keyword evidence="1" id="KW-0472">Membrane</keyword>
<evidence type="ECO:0000256" key="1">
    <source>
        <dbReference type="SAM" id="Phobius"/>
    </source>
</evidence>
<comment type="caution">
    <text evidence="2">The sequence shown here is derived from an EMBL/GenBank/DDBJ whole genome shotgun (WGS) entry which is preliminary data.</text>
</comment>
<feature type="transmembrane region" description="Helical" evidence="1">
    <location>
        <begin position="213"/>
        <end position="231"/>
    </location>
</feature>
<feature type="non-terminal residue" evidence="2">
    <location>
        <position position="368"/>
    </location>
</feature>
<proteinExistence type="predicted"/>
<evidence type="ECO:0008006" key="4">
    <source>
        <dbReference type="Google" id="ProtNLM"/>
    </source>
</evidence>
<evidence type="ECO:0000313" key="2">
    <source>
        <dbReference type="EMBL" id="CAL4241091.1"/>
    </source>
</evidence>
<feature type="non-terminal residue" evidence="2">
    <location>
        <position position="1"/>
    </location>
</feature>
<organism evidence="2 3">
    <name type="scientific">Meganyctiphanes norvegica</name>
    <name type="common">Northern krill</name>
    <name type="synonym">Thysanopoda norvegica</name>
    <dbReference type="NCBI Taxonomy" id="48144"/>
    <lineage>
        <taxon>Eukaryota</taxon>
        <taxon>Metazoa</taxon>
        <taxon>Ecdysozoa</taxon>
        <taxon>Arthropoda</taxon>
        <taxon>Crustacea</taxon>
        <taxon>Multicrustacea</taxon>
        <taxon>Malacostraca</taxon>
        <taxon>Eumalacostraca</taxon>
        <taxon>Eucarida</taxon>
        <taxon>Euphausiacea</taxon>
        <taxon>Euphausiidae</taxon>
        <taxon>Meganyctiphanes</taxon>
    </lineage>
</organism>
<dbReference type="EMBL" id="CAXKWB010128996">
    <property type="protein sequence ID" value="CAL4241091.1"/>
    <property type="molecule type" value="Genomic_DNA"/>
</dbReference>
<dbReference type="AlphaFoldDB" id="A0AAV2ST85"/>
<dbReference type="Proteomes" id="UP001497623">
    <property type="component" value="Unassembled WGS sequence"/>
</dbReference>
<keyword evidence="1" id="KW-0812">Transmembrane</keyword>
<keyword evidence="3" id="KW-1185">Reference proteome</keyword>
<sequence>GDISLFSYNGSESNSSCLELLHSQVLPDVDSFRAIKVNQPGEVTFSNTATGCYTLRLRSELKPIPLYHGFFWVHTDTNIININQWNTTFFLNPNYKKGTLEVNWQAPIGPHNFTNFGLQLWHQKDTKINCRGDDAFGKHIEVIPKIGNIILKKPSYIFGNLSHGWYCVRVTPLDDRCGHFGCQPRASPVMFFQDSRFKREGVALVDTWEFNPLWLLVICGFIIAAVVALSLQRRYRHTHILKGNKYTKVGDILQTQECLLVWTPSGPDGSKLRKVVTSFKKVLENHASCKVLDYLDLLSLTQDHQEQLLSNPVAWVDSVLRQTSVKILLIASEGACQYQKQSIPVNGLNGRSSTIHSSLEMNNCNPLD</sequence>
<name>A0AAV2ST85_MEGNR</name>
<gene>
    <name evidence="2" type="ORF">MNOR_LOCUS40668</name>
</gene>
<keyword evidence="1" id="KW-1133">Transmembrane helix</keyword>
<accession>A0AAV2ST85</accession>
<reference evidence="2 3" key="1">
    <citation type="submission" date="2024-05" db="EMBL/GenBank/DDBJ databases">
        <authorList>
            <person name="Wallberg A."/>
        </authorList>
    </citation>
    <scope>NUCLEOTIDE SEQUENCE [LARGE SCALE GENOMIC DNA]</scope>
</reference>
<evidence type="ECO:0000313" key="3">
    <source>
        <dbReference type="Proteomes" id="UP001497623"/>
    </source>
</evidence>
<protein>
    <recommendedName>
        <fullName evidence="4">SEFIR domain-containing protein</fullName>
    </recommendedName>
</protein>